<proteinExistence type="predicted"/>
<dbReference type="Proteomes" id="UP000199354">
    <property type="component" value="Unassembled WGS sequence"/>
</dbReference>
<name>A0A1G5CXK1_9FLAO</name>
<evidence type="ECO:0000313" key="1">
    <source>
        <dbReference type="EMBL" id="SCY06920.1"/>
    </source>
</evidence>
<sequence length="56" mass="6451">MNKNQNPSHRAPLQGKPNTSRFWPLRKLAALKGFVFFESSPINQEKLPIVYANIRV</sequence>
<keyword evidence="2" id="KW-1185">Reference proteome</keyword>
<dbReference type="EMBL" id="FMVF01000003">
    <property type="protein sequence ID" value="SCY06920.1"/>
    <property type="molecule type" value="Genomic_DNA"/>
</dbReference>
<protein>
    <submittedName>
        <fullName evidence="1">Uncharacterized protein</fullName>
    </submittedName>
</protein>
<gene>
    <name evidence="1" type="ORF">SAMN02927903_00669</name>
</gene>
<organism evidence="1 2">
    <name type="scientific">Flavobacterium caeni</name>
    <dbReference type="NCBI Taxonomy" id="490189"/>
    <lineage>
        <taxon>Bacteria</taxon>
        <taxon>Pseudomonadati</taxon>
        <taxon>Bacteroidota</taxon>
        <taxon>Flavobacteriia</taxon>
        <taxon>Flavobacteriales</taxon>
        <taxon>Flavobacteriaceae</taxon>
        <taxon>Flavobacterium</taxon>
    </lineage>
</organism>
<dbReference type="AlphaFoldDB" id="A0A1G5CXK1"/>
<accession>A0A1G5CXK1</accession>
<dbReference type="STRING" id="490189.SAMN02927903_00669"/>
<evidence type="ECO:0000313" key="2">
    <source>
        <dbReference type="Proteomes" id="UP000199354"/>
    </source>
</evidence>
<reference evidence="1 2" key="1">
    <citation type="submission" date="2016-10" db="EMBL/GenBank/DDBJ databases">
        <authorList>
            <person name="de Groot N.N."/>
        </authorList>
    </citation>
    <scope>NUCLEOTIDE SEQUENCE [LARGE SCALE GENOMIC DNA]</scope>
    <source>
        <strain evidence="1 2">CGMCC 1.7031</strain>
    </source>
</reference>